<dbReference type="Gene3D" id="3.90.1200.10">
    <property type="match status" value="1"/>
</dbReference>
<keyword evidence="3" id="KW-1185">Reference proteome</keyword>
<dbReference type="Pfam" id="PF01636">
    <property type="entry name" value="APH"/>
    <property type="match status" value="1"/>
</dbReference>
<accession>A0A4Q2DKY6</accession>
<dbReference type="EMBL" id="SDEE01000179">
    <property type="protein sequence ID" value="RXW19851.1"/>
    <property type="molecule type" value="Genomic_DNA"/>
</dbReference>
<feature type="domain" description="Aminoglycoside phosphotransferase" evidence="1">
    <location>
        <begin position="122"/>
        <end position="343"/>
    </location>
</feature>
<dbReference type="Proteomes" id="UP000290288">
    <property type="component" value="Unassembled WGS sequence"/>
</dbReference>
<dbReference type="OrthoDB" id="25129at2759"/>
<organism evidence="2 3">
    <name type="scientific">Candolleomyces aberdarensis</name>
    <dbReference type="NCBI Taxonomy" id="2316362"/>
    <lineage>
        <taxon>Eukaryota</taxon>
        <taxon>Fungi</taxon>
        <taxon>Dikarya</taxon>
        <taxon>Basidiomycota</taxon>
        <taxon>Agaricomycotina</taxon>
        <taxon>Agaricomycetes</taxon>
        <taxon>Agaricomycetidae</taxon>
        <taxon>Agaricales</taxon>
        <taxon>Agaricineae</taxon>
        <taxon>Psathyrellaceae</taxon>
        <taxon>Candolleomyces</taxon>
    </lineage>
</organism>
<name>A0A4Q2DKY6_9AGAR</name>
<gene>
    <name evidence="2" type="ORF">EST38_g5997</name>
</gene>
<comment type="caution">
    <text evidence="2">The sequence shown here is derived from an EMBL/GenBank/DDBJ whole genome shotgun (WGS) entry which is preliminary data.</text>
</comment>
<dbReference type="AlphaFoldDB" id="A0A4Q2DKY6"/>
<dbReference type="InterPro" id="IPR011009">
    <property type="entry name" value="Kinase-like_dom_sf"/>
</dbReference>
<sequence>MTSIFDFSSYLLSANLLPPTLNANSNEANHNPQFEVTVLSGGYTNFTARVTFPEPISLAAANSSTRTYESVILKHAPPHFATDSTIPMSVARQATEARALELIMGAPIRFDQDDPVGGIVEPMKAVKAVLDRYPIIQVPAVIHYDTEKNVLWLDDLGDLKSVADALAASSSDAGSGEDPTPESALQELATQLGSFLADFYQASKTLPAELVDRLTALSNVYMSETFEYLVNSTRDALDGAPGIDEKEKEGLVKRFEALLTDTQMRKAGQRAERVALGIVHGDSIQTDDEENPCLGMVDFWPGNVLVNPDWTKCGLIDWEYFGMSDDASELGMFLAHIHIINFRPSTSPEGQERLGKFMSALFQAYSRHSPSKARSKGFQRRFLISHGRELVNGIGMYKDLGAKGSQNVMEAGVRSLRAAGPSSDELNLEALWEESDESGGIWLSEILSSLGFLVPET</sequence>
<dbReference type="InterPro" id="IPR002575">
    <property type="entry name" value="Aminoglycoside_PTrfase"/>
</dbReference>
<proteinExistence type="predicted"/>
<evidence type="ECO:0000313" key="2">
    <source>
        <dbReference type="EMBL" id="RXW19851.1"/>
    </source>
</evidence>
<reference evidence="2 3" key="1">
    <citation type="submission" date="2019-01" db="EMBL/GenBank/DDBJ databases">
        <title>Draft genome sequence of Psathyrella aberdarensis IHI B618.</title>
        <authorList>
            <person name="Buettner E."/>
            <person name="Kellner H."/>
        </authorList>
    </citation>
    <scope>NUCLEOTIDE SEQUENCE [LARGE SCALE GENOMIC DNA]</scope>
    <source>
        <strain evidence="2 3">IHI B618</strain>
    </source>
</reference>
<evidence type="ECO:0000259" key="1">
    <source>
        <dbReference type="Pfam" id="PF01636"/>
    </source>
</evidence>
<dbReference type="SUPFAM" id="SSF56112">
    <property type="entry name" value="Protein kinase-like (PK-like)"/>
    <property type="match status" value="1"/>
</dbReference>
<dbReference type="Gene3D" id="3.30.200.20">
    <property type="entry name" value="Phosphorylase Kinase, domain 1"/>
    <property type="match status" value="1"/>
</dbReference>
<evidence type="ECO:0000313" key="3">
    <source>
        <dbReference type="Proteomes" id="UP000290288"/>
    </source>
</evidence>
<protein>
    <recommendedName>
        <fullName evidence="1">Aminoglycoside phosphotransferase domain-containing protein</fullName>
    </recommendedName>
</protein>